<gene>
    <name evidence="3" type="ORF">FB45DRAFT_947178</name>
</gene>
<evidence type="ECO:0000313" key="3">
    <source>
        <dbReference type="EMBL" id="KAJ7607887.1"/>
    </source>
</evidence>
<dbReference type="EMBL" id="JARKIF010000047">
    <property type="protein sequence ID" value="KAJ7607887.1"/>
    <property type="molecule type" value="Genomic_DNA"/>
</dbReference>
<evidence type="ECO:0000256" key="2">
    <source>
        <dbReference type="SAM" id="MobiDB-lite"/>
    </source>
</evidence>
<evidence type="ECO:0000313" key="4">
    <source>
        <dbReference type="Proteomes" id="UP001221142"/>
    </source>
</evidence>
<sequence>MDNPRSSASEDAAPGTRLHTLLHSNEPPNWPEIPAIQAATLETEQRLASLEEEIQRLQNRLLQLDTERTRLREHHNRNKNILSPLRRMPSEMLSEIFLWTLPAIDEGMFREKFDVGSVPWVLTHVCSRWRAVAISTPCLWSLVMVLYPRDLVCPLAALEVQIQRSPMLKVHFYGSVRCDTSPQIQTLQFLIQHSQRWEELSIGLTRELLPLLPSLCNQILSLRKLWIEWEEELDESEELTQTIDPFKSAVSLVEFGICRLPASICPPENGSLTRYYADAGWDTHWGILNGNPGLVEAHIYVTNRDPNWPGSGQAVELLQLQRLHVSDVEALAYIKVPILEQVTIDLWKDDTILVPTLDRFITASSNNIRSLGLRGVPQASLAAKIIHRYPLLTELAILIFEPPRNEDAHFNPRDTANSLLTLLESPVDASDADADAPPPPFASRLSHIHFAFSSETDYLLLDYERYVGMLESLWHQPAPRVLQAATLVFNCPHEPEAVIKSRLDSLRGDGLDFSLSQGVHVESHMARWMCSPSWN</sequence>
<feature type="region of interest" description="Disordered" evidence="2">
    <location>
        <begin position="1"/>
        <end position="29"/>
    </location>
</feature>
<proteinExistence type="predicted"/>
<keyword evidence="4" id="KW-1185">Reference proteome</keyword>
<reference evidence="3" key="1">
    <citation type="submission" date="2023-03" db="EMBL/GenBank/DDBJ databases">
        <title>Massive genome expansion in bonnet fungi (Mycena s.s.) driven by repeated elements and novel gene families across ecological guilds.</title>
        <authorList>
            <consortium name="Lawrence Berkeley National Laboratory"/>
            <person name="Harder C.B."/>
            <person name="Miyauchi S."/>
            <person name="Viragh M."/>
            <person name="Kuo A."/>
            <person name="Thoen E."/>
            <person name="Andreopoulos B."/>
            <person name="Lu D."/>
            <person name="Skrede I."/>
            <person name="Drula E."/>
            <person name="Henrissat B."/>
            <person name="Morin E."/>
            <person name="Kohler A."/>
            <person name="Barry K."/>
            <person name="LaButti K."/>
            <person name="Morin E."/>
            <person name="Salamov A."/>
            <person name="Lipzen A."/>
            <person name="Mereny Z."/>
            <person name="Hegedus B."/>
            <person name="Baldrian P."/>
            <person name="Stursova M."/>
            <person name="Weitz H."/>
            <person name="Taylor A."/>
            <person name="Grigoriev I.V."/>
            <person name="Nagy L.G."/>
            <person name="Martin F."/>
            <person name="Kauserud H."/>
        </authorList>
    </citation>
    <scope>NUCLEOTIDE SEQUENCE</scope>
    <source>
        <strain evidence="3">9284</strain>
    </source>
</reference>
<dbReference type="AlphaFoldDB" id="A0AAD7B1Y3"/>
<name>A0AAD7B1Y3_9AGAR</name>
<accession>A0AAD7B1Y3</accession>
<comment type="caution">
    <text evidence="3">The sequence shown here is derived from an EMBL/GenBank/DDBJ whole genome shotgun (WGS) entry which is preliminary data.</text>
</comment>
<organism evidence="3 4">
    <name type="scientific">Roridomyces roridus</name>
    <dbReference type="NCBI Taxonomy" id="1738132"/>
    <lineage>
        <taxon>Eukaryota</taxon>
        <taxon>Fungi</taxon>
        <taxon>Dikarya</taxon>
        <taxon>Basidiomycota</taxon>
        <taxon>Agaricomycotina</taxon>
        <taxon>Agaricomycetes</taxon>
        <taxon>Agaricomycetidae</taxon>
        <taxon>Agaricales</taxon>
        <taxon>Marasmiineae</taxon>
        <taxon>Mycenaceae</taxon>
        <taxon>Roridomyces</taxon>
    </lineage>
</organism>
<evidence type="ECO:0008006" key="5">
    <source>
        <dbReference type="Google" id="ProtNLM"/>
    </source>
</evidence>
<dbReference type="Proteomes" id="UP001221142">
    <property type="component" value="Unassembled WGS sequence"/>
</dbReference>
<protein>
    <recommendedName>
        <fullName evidence="5">F-box domain-containing protein</fullName>
    </recommendedName>
</protein>
<keyword evidence="1" id="KW-0175">Coiled coil</keyword>
<feature type="coiled-coil region" evidence="1">
    <location>
        <begin position="40"/>
        <end position="74"/>
    </location>
</feature>
<evidence type="ECO:0000256" key="1">
    <source>
        <dbReference type="SAM" id="Coils"/>
    </source>
</evidence>